<evidence type="ECO:0000256" key="4">
    <source>
        <dbReference type="ARBA" id="ARBA00022692"/>
    </source>
</evidence>
<feature type="signal peptide" evidence="13">
    <location>
        <begin position="1"/>
        <end position="20"/>
    </location>
</feature>
<keyword evidence="9 11" id="KW-0472">Membrane</keyword>
<evidence type="ECO:0000313" key="17">
    <source>
        <dbReference type="Proteomes" id="UP000643403"/>
    </source>
</evidence>
<feature type="domain" description="TonB-dependent receptor-like beta-barrel" evidence="14">
    <location>
        <begin position="235"/>
        <end position="579"/>
    </location>
</feature>
<comment type="similarity">
    <text evidence="11 12">Belongs to the TonB-dependent receptor family.</text>
</comment>
<evidence type="ECO:0000256" key="10">
    <source>
        <dbReference type="ARBA" id="ARBA00023237"/>
    </source>
</evidence>
<dbReference type="Gene3D" id="2.170.130.10">
    <property type="entry name" value="TonB-dependent receptor, plug domain"/>
    <property type="match status" value="1"/>
</dbReference>
<dbReference type="Proteomes" id="UP000643403">
    <property type="component" value="Unassembled WGS sequence"/>
</dbReference>
<dbReference type="PROSITE" id="PS52016">
    <property type="entry name" value="TONB_DEPENDENT_REC_3"/>
    <property type="match status" value="1"/>
</dbReference>
<keyword evidence="3 11" id="KW-1134">Transmembrane beta strand</keyword>
<evidence type="ECO:0000256" key="3">
    <source>
        <dbReference type="ARBA" id="ARBA00022452"/>
    </source>
</evidence>
<keyword evidence="8" id="KW-0626">Porin</keyword>
<keyword evidence="17" id="KW-1185">Reference proteome</keyword>
<keyword evidence="6" id="KW-0406">Ion transport</keyword>
<evidence type="ECO:0000259" key="15">
    <source>
        <dbReference type="Pfam" id="PF07715"/>
    </source>
</evidence>
<proteinExistence type="inferred from homology"/>
<evidence type="ECO:0000256" key="1">
    <source>
        <dbReference type="ARBA" id="ARBA00004571"/>
    </source>
</evidence>
<evidence type="ECO:0000259" key="14">
    <source>
        <dbReference type="Pfam" id="PF00593"/>
    </source>
</evidence>
<dbReference type="InterPro" id="IPR039426">
    <property type="entry name" value="TonB-dep_rcpt-like"/>
</dbReference>
<reference evidence="17" key="1">
    <citation type="journal article" date="2019" name="Int. J. Syst. Evol. Microbiol.">
        <title>The Global Catalogue of Microorganisms (GCM) 10K type strain sequencing project: providing services to taxonomists for standard genome sequencing and annotation.</title>
        <authorList>
            <consortium name="The Broad Institute Genomics Platform"/>
            <consortium name="The Broad Institute Genome Sequencing Center for Infectious Disease"/>
            <person name="Wu L."/>
            <person name="Ma J."/>
        </authorList>
    </citation>
    <scope>NUCLEOTIDE SEQUENCE [LARGE SCALE GENOMIC DNA]</scope>
    <source>
        <strain evidence="17">KCTC 22558</strain>
    </source>
</reference>
<keyword evidence="2 11" id="KW-0813">Transport</keyword>
<evidence type="ECO:0000256" key="9">
    <source>
        <dbReference type="ARBA" id="ARBA00023136"/>
    </source>
</evidence>
<evidence type="ECO:0000256" key="11">
    <source>
        <dbReference type="PROSITE-ProRule" id="PRU01360"/>
    </source>
</evidence>
<dbReference type="InterPro" id="IPR012910">
    <property type="entry name" value="Plug_dom"/>
</dbReference>
<evidence type="ECO:0000256" key="7">
    <source>
        <dbReference type="ARBA" id="ARBA00023077"/>
    </source>
</evidence>
<protein>
    <submittedName>
        <fullName evidence="16">TonB-dependent receptor</fullName>
    </submittedName>
</protein>
<dbReference type="SUPFAM" id="SSF56935">
    <property type="entry name" value="Porins"/>
    <property type="match status" value="1"/>
</dbReference>
<dbReference type="EMBL" id="BMXY01000002">
    <property type="protein sequence ID" value="GGZ64731.1"/>
    <property type="molecule type" value="Genomic_DNA"/>
</dbReference>
<sequence>MTFRILSAAVLAALAMPALADATDPLDEVVVTANRTPIAVRDVLAAVEVIDREEIERSQARSLPDLLRGRAGVSIGNQGGLGKLSTLFLRGSESDHVLVLVDGVRMGSATSGLVSFQDIPVELIERIEIVRGPRSSLYGSEAIGGVIQIFTRRDAGAVSPRFSLGAGSRDTYEAGAGLGGRIGRGWFGIDAARQQTRGYDSCRASFSGGCFADEPDRDGYTRDSVSLRAGVELVDGLTLDGNALRAEGDNEYDGYYNRSKTVQQVAGAGLTWKLAERASLRAQAGRNRDASDNFSDDVFAGDFASNRDTVSLQGDFVLAAGQRLSAGTEWQRDQVSSTTEYVRVRRIDRAGFLQYQGDFGAFDLQASARRDDNEQFGEHDTGNLAIGFDLGRDWRLTLGAGTAFKAPTFNELYYPFGYSNPELSPERARTVEGGLSWKSKVANLRLDVYQTDVDDLIAYSSLTRRPENIERARLRGAELGGDTTIAGWIANASLSWVDADNRTVAGDVHTLPRRARQSARLDLDREFGAFRLGVTASGEGERYDDLANTRRLGGFATFDLRAEYAFNADWRVQARVENLFDRDYETVEFYRQPGRGLFVTLRYAPSR</sequence>
<dbReference type="NCBIfam" id="TIGR01779">
    <property type="entry name" value="TonB-B12"/>
    <property type="match status" value="1"/>
</dbReference>
<evidence type="ECO:0000256" key="12">
    <source>
        <dbReference type="RuleBase" id="RU003357"/>
    </source>
</evidence>
<evidence type="ECO:0000256" key="2">
    <source>
        <dbReference type="ARBA" id="ARBA00022448"/>
    </source>
</evidence>
<evidence type="ECO:0000256" key="13">
    <source>
        <dbReference type="SAM" id="SignalP"/>
    </source>
</evidence>
<organism evidence="16 17">
    <name type="scientific">Cognatilysobacter xinjiangensis</name>
    <dbReference type="NCBI Taxonomy" id="546892"/>
    <lineage>
        <taxon>Bacteria</taxon>
        <taxon>Pseudomonadati</taxon>
        <taxon>Pseudomonadota</taxon>
        <taxon>Gammaproteobacteria</taxon>
        <taxon>Lysobacterales</taxon>
        <taxon>Lysobacteraceae</taxon>
        <taxon>Cognatilysobacter</taxon>
    </lineage>
</organism>
<accession>A0ABQ3C2Q8</accession>
<dbReference type="InterPro" id="IPR000531">
    <property type="entry name" value="Beta-barrel_TonB"/>
</dbReference>
<keyword evidence="16" id="KW-0675">Receptor</keyword>
<evidence type="ECO:0000256" key="8">
    <source>
        <dbReference type="ARBA" id="ARBA00023114"/>
    </source>
</evidence>
<evidence type="ECO:0000256" key="5">
    <source>
        <dbReference type="ARBA" id="ARBA00022729"/>
    </source>
</evidence>
<dbReference type="Pfam" id="PF07715">
    <property type="entry name" value="Plug"/>
    <property type="match status" value="1"/>
</dbReference>
<dbReference type="RefSeq" id="WP_189449158.1">
    <property type="nucleotide sequence ID" value="NZ_BMXY01000002.1"/>
</dbReference>
<evidence type="ECO:0000313" key="16">
    <source>
        <dbReference type="EMBL" id="GGZ64731.1"/>
    </source>
</evidence>
<feature type="chain" id="PRO_5045590852" evidence="13">
    <location>
        <begin position="21"/>
        <end position="607"/>
    </location>
</feature>
<dbReference type="InterPro" id="IPR036942">
    <property type="entry name" value="Beta-barrel_TonB_sf"/>
</dbReference>
<comment type="caution">
    <text evidence="16">The sequence shown here is derived from an EMBL/GenBank/DDBJ whole genome shotgun (WGS) entry which is preliminary data.</text>
</comment>
<dbReference type="Gene3D" id="2.40.170.20">
    <property type="entry name" value="TonB-dependent receptor, beta-barrel domain"/>
    <property type="match status" value="1"/>
</dbReference>
<dbReference type="PANTHER" id="PTHR30069:SF53">
    <property type="entry name" value="COLICIN I RECEPTOR-RELATED"/>
    <property type="match status" value="1"/>
</dbReference>
<comment type="subcellular location">
    <subcellularLocation>
        <location evidence="1 11">Cell outer membrane</location>
        <topology evidence="1 11">Multi-pass membrane protein</topology>
    </subcellularLocation>
</comment>
<gene>
    <name evidence="16" type="ORF">GCM10008101_18070</name>
</gene>
<dbReference type="InterPro" id="IPR010101">
    <property type="entry name" value="B12_transptr_BtuB"/>
</dbReference>
<keyword evidence="10 11" id="KW-0998">Cell outer membrane</keyword>
<name>A0ABQ3C2Q8_9GAMM</name>
<dbReference type="CDD" id="cd01347">
    <property type="entry name" value="ligand_gated_channel"/>
    <property type="match status" value="1"/>
</dbReference>
<dbReference type="InterPro" id="IPR037066">
    <property type="entry name" value="Plug_dom_sf"/>
</dbReference>
<evidence type="ECO:0000256" key="6">
    <source>
        <dbReference type="ARBA" id="ARBA00023065"/>
    </source>
</evidence>
<dbReference type="PANTHER" id="PTHR30069">
    <property type="entry name" value="TONB-DEPENDENT OUTER MEMBRANE RECEPTOR"/>
    <property type="match status" value="1"/>
</dbReference>
<dbReference type="Pfam" id="PF00593">
    <property type="entry name" value="TonB_dep_Rec_b-barrel"/>
    <property type="match status" value="1"/>
</dbReference>
<feature type="domain" description="TonB-dependent receptor plug" evidence="15">
    <location>
        <begin position="40"/>
        <end position="146"/>
    </location>
</feature>
<keyword evidence="5 13" id="KW-0732">Signal</keyword>
<keyword evidence="7 12" id="KW-0798">TonB box</keyword>
<keyword evidence="4 11" id="KW-0812">Transmembrane</keyword>